<protein>
    <submittedName>
        <fullName evidence="8">Thymocyte selection-associated high mobility group box protein TOX-like isoform X2</fullName>
    </submittedName>
</protein>
<name>A0A6P5M059_PHACI</name>
<dbReference type="GO" id="GO:0005634">
    <property type="term" value="C:nucleus"/>
    <property type="evidence" value="ECO:0007669"/>
    <property type="project" value="UniProtKB-SubCell"/>
</dbReference>
<keyword evidence="2 4" id="KW-0238">DNA-binding</keyword>
<evidence type="ECO:0000259" key="6">
    <source>
        <dbReference type="PROSITE" id="PS50118"/>
    </source>
</evidence>
<dbReference type="GO" id="GO:0002521">
    <property type="term" value="P:leukocyte differentiation"/>
    <property type="evidence" value="ECO:0007669"/>
    <property type="project" value="TreeGrafter"/>
</dbReference>
<evidence type="ECO:0000313" key="8">
    <source>
        <dbReference type="RefSeq" id="XP_020861631.1"/>
    </source>
</evidence>
<evidence type="ECO:0000256" key="1">
    <source>
        <dbReference type="ARBA" id="ARBA00004123"/>
    </source>
</evidence>
<feature type="domain" description="HMG box" evidence="6">
    <location>
        <begin position="119"/>
        <end position="170"/>
    </location>
</feature>
<dbReference type="PANTHER" id="PTHR45781:SF4">
    <property type="entry name" value="THYMOCYTE SELECTION-ASSOCIATED HIGH MOBILITY GROUP BOX PROTEIN TOX"/>
    <property type="match status" value="1"/>
</dbReference>
<dbReference type="SUPFAM" id="SSF47095">
    <property type="entry name" value="HMG-box"/>
    <property type="match status" value="1"/>
</dbReference>
<evidence type="ECO:0000256" key="3">
    <source>
        <dbReference type="ARBA" id="ARBA00023242"/>
    </source>
</evidence>
<evidence type="ECO:0000256" key="4">
    <source>
        <dbReference type="PROSITE-ProRule" id="PRU00267"/>
    </source>
</evidence>
<accession>A0A6P5M059</accession>
<keyword evidence="3 4" id="KW-0539">Nucleus</keyword>
<dbReference type="InterPro" id="IPR009071">
    <property type="entry name" value="HMG_box_dom"/>
</dbReference>
<dbReference type="PANTHER" id="PTHR45781">
    <property type="entry name" value="AGAP000281-PA"/>
    <property type="match status" value="1"/>
</dbReference>
<dbReference type="RefSeq" id="XP_020861631.1">
    <property type="nucleotide sequence ID" value="XM_021005972.1"/>
</dbReference>
<dbReference type="GO" id="GO:0031490">
    <property type="term" value="F:chromatin DNA binding"/>
    <property type="evidence" value="ECO:0007669"/>
    <property type="project" value="TreeGrafter"/>
</dbReference>
<dbReference type="Proteomes" id="UP000515140">
    <property type="component" value="Unplaced"/>
</dbReference>
<keyword evidence="7" id="KW-1185">Reference proteome</keyword>
<organism evidence="7 8">
    <name type="scientific">Phascolarctos cinereus</name>
    <name type="common">Koala</name>
    <dbReference type="NCBI Taxonomy" id="38626"/>
    <lineage>
        <taxon>Eukaryota</taxon>
        <taxon>Metazoa</taxon>
        <taxon>Chordata</taxon>
        <taxon>Craniata</taxon>
        <taxon>Vertebrata</taxon>
        <taxon>Euteleostomi</taxon>
        <taxon>Mammalia</taxon>
        <taxon>Metatheria</taxon>
        <taxon>Diprotodontia</taxon>
        <taxon>Phascolarctidae</taxon>
        <taxon>Phascolarctos</taxon>
    </lineage>
</organism>
<feature type="DNA-binding region" description="HMG box" evidence="4">
    <location>
        <begin position="119"/>
        <end position="170"/>
    </location>
</feature>
<evidence type="ECO:0000313" key="7">
    <source>
        <dbReference type="Proteomes" id="UP000515140"/>
    </source>
</evidence>
<dbReference type="AlphaFoldDB" id="A0A6P5M059"/>
<sequence length="287" mass="31548">MQNIQSTEGAQYSSHPLMAAMRPRVQPPDVRQPAMIWHGQLTTTTLSAEVGVNMGRNNVSHNLPSPSGSKSATPSPSSSVHEDEGDDTTMITCGKKWPASDTGNKPKSHKKKKKDSNEPEKPVPSNALFFRDTQAAIKGQNPNATFGEVSNIVASMWDGLGEEQKQSYSKPVNVKTSQPLQGIKCKKSVFHDSTHTHSVFSPSSHSHQQPRVKRQVTAMHPILPRNIAPKPDNQMPATVSAANVTVSPPQLVEMKIDMPLYFFNLLHINDQSTMYYVAPSLCEFELP</sequence>
<feature type="compositionally biased region" description="Low complexity" evidence="5">
    <location>
        <begin position="64"/>
        <end position="79"/>
    </location>
</feature>
<gene>
    <name evidence="8" type="primary">LOC110221413</name>
</gene>
<dbReference type="InterPro" id="IPR051365">
    <property type="entry name" value="TOX_HMG-box_domain"/>
</dbReference>
<dbReference type="InterPro" id="IPR036910">
    <property type="entry name" value="HMG_box_dom_sf"/>
</dbReference>
<comment type="subcellular location">
    <subcellularLocation>
        <location evidence="1">Nucleus</location>
    </subcellularLocation>
</comment>
<feature type="region of interest" description="Disordered" evidence="5">
    <location>
        <begin position="55"/>
        <end position="127"/>
    </location>
</feature>
<proteinExistence type="predicted"/>
<dbReference type="GeneID" id="110221413"/>
<dbReference type="Pfam" id="PF00505">
    <property type="entry name" value="HMG_box"/>
    <property type="match status" value="1"/>
</dbReference>
<dbReference type="PROSITE" id="PS50118">
    <property type="entry name" value="HMG_BOX_2"/>
    <property type="match status" value="1"/>
</dbReference>
<evidence type="ECO:0000256" key="5">
    <source>
        <dbReference type="SAM" id="MobiDB-lite"/>
    </source>
</evidence>
<dbReference type="Gene3D" id="1.10.30.10">
    <property type="entry name" value="High mobility group box domain"/>
    <property type="match status" value="1"/>
</dbReference>
<evidence type="ECO:0000256" key="2">
    <source>
        <dbReference type="ARBA" id="ARBA00023125"/>
    </source>
</evidence>
<dbReference type="GO" id="GO:0006357">
    <property type="term" value="P:regulation of transcription by RNA polymerase II"/>
    <property type="evidence" value="ECO:0007669"/>
    <property type="project" value="TreeGrafter"/>
</dbReference>
<reference evidence="8" key="1">
    <citation type="submission" date="2025-08" db="UniProtKB">
        <authorList>
            <consortium name="RefSeq"/>
        </authorList>
    </citation>
    <scope>IDENTIFICATION</scope>
    <source>
        <tissue evidence="8">Spleen</tissue>
    </source>
</reference>